<name>A0ABN1L8Y3_9GAMM</name>
<feature type="signal peptide" evidence="1">
    <location>
        <begin position="1"/>
        <end position="23"/>
    </location>
</feature>
<feature type="chain" id="PRO_5045233141" evidence="1">
    <location>
        <begin position="24"/>
        <end position="94"/>
    </location>
</feature>
<comment type="caution">
    <text evidence="2">The sequence shown here is derived from an EMBL/GenBank/DDBJ whole genome shotgun (WGS) entry which is preliminary data.</text>
</comment>
<evidence type="ECO:0000313" key="2">
    <source>
        <dbReference type="EMBL" id="GAA0820347.1"/>
    </source>
</evidence>
<reference evidence="2 3" key="1">
    <citation type="journal article" date="2019" name="Int. J. Syst. Evol. Microbiol.">
        <title>The Global Catalogue of Microorganisms (GCM) 10K type strain sequencing project: providing services to taxonomists for standard genome sequencing and annotation.</title>
        <authorList>
            <consortium name="The Broad Institute Genomics Platform"/>
            <consortium name="The Broad Institute Genome Sequencing Center for Infectious Disease"/>
            <person name="Wu L."/>
            <person name="Ma J."/>
        </authorList>
    </citation>
    <scope>NUCLEOTIDE SEQUENCE [LARGE SCALE GENOMIC DNA]</scope>
    <source>
        <strain evidence="2 3">JCM 15608</strain>
    </source>
</reference>
<keyword evidence="1" id="KW-0732">Signal</keyword>
<dbReference type="Proteomes" id="UP001500021">
    <property type="component" value="Unassembled WGS sequence"/>
</dbReference>
<evidence type="ECO:0000313" key="3">
    <source>
        <dbReference type="Proteomes" id="UP001500021"/>
    </source>
</evidence>
<gene>
    <name evidence="2" type="ORF">GCM10009111_25630</name>
</gene>
<evidence type="ECO:0000256" key="1">
    <source>
        <dbReference type="SAM" id="SignalP"/>
    </source>
</evidence>
<dbReference type="EMBL" id="BAAAFA010000009">
    <property type="protein sequence ID" value="GAA0820347.1"/>
    <property type="molecule type" value="Genomic_DNA"/>
</dbReference>
<proteinExistence type="predicted"/>
<protein>
    <submittedName>
        <fullName evidence="2">Uncharacterized protein</fullName>
    </submittedName>
</protein>
<sequence>MKQSSCLLIVVLLMIGVFCQVSAKGVEATRGKYQFAEQLNQAIGENVNLVLKNEQVISGNVKEVRENSVLLVLKDKSLRQASIYFEDVKLVIVR</sequence>
<accession>A0ABN1L8Y3</accession>
<keyword evidence="3" id="KW-1185">Reference proteome</keyword>
<organism evidence="2 3">
    <name type="scientific">Colwellia asteriadis</name>
    <dbReference type="NCBI Taxonomy" id="517723"/>
    <lineage>
        <taxon>Bacteria</taxon>
        <taxon>Pseudomonadati</taxon>
        <taxon>Pseudomonadota</taxon>
        <taxon>Gammaproteobacteria</taxon>
        <taxon>Alteromonadales</taxon>
        <taxon>Colwelliaceae</taxon>
        <taxon>Colwellia</taxon>
    </lineage>
</organism>
<dbReference type="RefSeq" id="WP_343817935.1">
    <property type="nucleotide sequence ID" value="NZ_BAAAFA010000009.1"/>
</dbReference>